<organism evidence="8 9">
    <name type="scientific">Triparma laevis f. longispina</name>
    <dbReference type="NCBI Taxonomy" id="1714387"/>
    <lineage>
        <taxon>Eukaryota</taxon>
        <taxon>Sar</taxon>
        <taxon>Stramenopiles</taxon>
        <taxon>Ochrophyta</taxon>
        <taxon>Bolidophyceae</taxon>
        <taxon>Parmales</taxon>
        <taxon>Triparmaceae</taxon>
        <taxon>Triparma</taxon>
    </lineage>
</organism>
<dbReference type="Gene3D" id="3.40.50.1440">
    <property type="entry name" value="Tubulin/FtsZ, GTPase domain"/>
    <property type="match status" value="1"/>
</dbReference>
<dbReference type="FunFam" id="3.40.50.1440:FF:000001">
    <property type="entry name" value="Cell division protein FtsZ"/>
    <property type="match status" value="1"/>
</dbReference>
<name>A0A9W7B024_9STRA</name>
<dbReference type="SMART" id="SM00865">
    <property type="entry name" value="Tubulin_C"/>
    <property type="match status" value="1"/>
</dbReference>
<dbReference type="InterPro" id="IPR003008">
    <property type="entry name" value="Tubulin_FtsZ_GTPase"/>
</dbReference>
<dbReference type="GO" id="GO:0051301">
    <property type="term" value="P:cell division"/>
    <property type="evidence" value="ECO:0007669"/>
    <property type="project" value="TreeGrafter"/>
</dbReference>
<dbReference type="InterPro" id="IPR024757">
    <property type="entry name" value="FtsZ_C"/>
</dbReference>
<keyword evidence="9" id="KW-1185">Reference proteome</keyword>
<dbReference type="PANTHER" id="PTHR30314">
    <property type="entry name" value="CELL DIVISION PROTEIN FTSZ-RELATED"/>
    <property type="match status" value="1"/>
</dbReference>
<dbReference type="InterPro" id="IPR018316">
    <property type="entry name" value="Tubulin/FtsZ_2-layer-sand-dom"/>
</dbReference>
<dbReference type="GO" id="GO:0048285">
    <property type="term" value="P:organelle fission"/>
    <property type="evidence" value="ECO:0007669"/>
    <property type="project" value="TreeGrafter"/>
</dbReference>
<evidence type="ECO:0000256" key="1">
    <source>
        <dbReference type="ARBA" id="ARBA00009690"/>
    </source>
</evidence>
<evidence type="ECO:0000259" key="7">
    <source>
        <dbReference type="SMART" id="SM00865"/>
    </source>
</evidence>
<dbReference type="PANTHER" id="PTHR30314:SF3">
    <property type="entry name" value="MITOCHONDRIAL DIVISION PROTEIN FSZA"/>
    <property type="match status" value="1"/>
</dbReference>
<sequence length="391" mass="40333">MTRTLLLLLTAYLMGSDGFAPSLRTGRRGFGLNSEAPVVMPDGGLSPCVIKVVGVGGGGSNAVDRMMETRVEGVEFWAVNTDAQALGRSKAKGARVLNIGSDVTRGLGAGGMPEIGCKAAEESRAEIGAMVSGSDLCFVTSGMGGGTGSGAAPVVAEIAKESGALTVGVVTKPFGFEGRRRMSQATAAISELKKNVDTVIVVSNDKLLEIIPANTPVERAFAVADDILRQGVVGISEIIVRPGLINVDFADVRSVMGNAGTALMGIGTGTGKTRAEDAASAAISRIVFNIIGGRDMTLQEINSAAEVIYDSVDPNANIIFGALVDDSIDDDSVSITVLATGFKLDDVVSDADTGAQLFGRMSSPPPPVEEEKRGGNGGEDIPDFLRGLKRR</sequence>
<dbReference type="PROSITE" id="PS01135">
    <property type="entry name" value="FTSZ_2"/>
    <property type="match status" value="1"/>
</dbReference>
<dbReference type="PROSITE" id="PS00227">
    <property type="entry name" value="TUBULIN"/>
    <property type="match status" value="1"/>
</dbReference>
<dbReference type="GO" id="GO:0005874">
    <property type="term" value="C:microtubule"/>
    <property type="evidence" value="ECO:0007669"/>
    <property type="project" value="InterPro"/>
</dbReference>
<evidence type="ECO:0008006" key="10">
    <source>
        <dbReference type="Google" id="ProtNLM"/>
    </source>
</evidence>
<dbReference type="GO" id="GO:0007017">
    <property type="term" value="P:microtubule-based process"/>
    <property type="evidence" value="ECO:0007669"/>
    <property type="project" value="InterPro"/>
</dbReference>
<dbReference type="CDD" id="cd02201">
    <property type="entry name" value="FtsZ_type1"/>
    <property type="match status" value="1"/>
</dbReference>
<dbReference type="GO" id="GO:0005525">
    <property type="term" value="F:GTP binding"/>
    <property type="evidence" value="ECO:0007669"/>
    <property type="project" value="UniProtKB-KW"/>
</dbReference>
<dbReference type="InterPro" id="IPR036525">
    <property type="entry name" value="Tubulin/FtsZ_GTPase_sf"/>
</dbReference>
<gene>
    <name evidence="8" type="ORF">TrLO_g7746</name>
</gene>
<evidence type="ECO:0000256" key="3">
    <source>
        <dbReference type="ARBA" id="ARBA00023134"/>
    </source>
</evidence>
<dbReference type="HAMAP" id="MF_00909">
    <property type="entry name" value="FtsZ"/>
    <property type="match status" value="1"/>
</dbReference>
<dbReference type="AlphaFoldDB" id="A0A9W7B024"/>
<reference evidence="9" key="1">
    <citation type="journal article" date="2023" name="Commun. Biol.">
        <title>Genome analysis of Parmales, the sister group of diatoms, reveals the evolutionary specialization of diatoms from phago-mixotrophs to photoautotrophs.</title>
        <authorList>
            <person name="Ban H."/>
            <person name="Sato S."/>
            <person name="Yoshikawa S."/>
            <person name="Yamada K."/>
            <person name="Nakamura Y."/>
            <person name="Ichinomiya M."/>
            <person name="Sato N."/>
            <person name="Blanc-Mathieu R."/>
            <person name="Endo H."/>
            <person name="Kuwata A."/>
            <person name="Ogata H."/>
        </authorList>
    </citation>
    <scope>NUCLEOTIDE SEQUENCE [LARGE SCALE GENOMIC DNA]</scope>
    <source>
        <strain evidence="9">NIES 3700</strain>
    </source>
</reference>
<dbReference type="InterPro" id="IPR017975">
    <property type="entry name" value="Tubulin_CS"/>
</dbReference>
<evidence type="ECO:0000256" key="5">
    <source>
        <dbReference type="SAM" id="SignalP"/>
    </source>
</evidence>
<dbReference type="InterPro" id="IPR000158">
    <property type="entry name" value="Cell_div_FtsZ"/>
</dbReference>
<evidence type="ECO:0000259" key="6">
    <source>
        <dbReference type="SMART" id="SM00864"/>
    </source>
</evidence>
<keyword evidence="5" id="KW-0732">Signal</keyword>
<dbReference type="OrthoDB" id="70257at2759"/>
<proteinExistence type="inferred from homology"/>
<feature type="signal peptide" evidence="5">
    <location>
        <begin position="1"/>
        <end position="18"/>
    </location>
</feature>
<dbReference type="GO" id="GO:0005737">
    <property type="term" value="C:cytoplasm"/>
    <property type="evidence" value="ECO:0007669"/>
    <property type="project" value="TreeGrafter"/>
</dbReference>
<dbReference type="Proteomes" id="UP001165122">
    <property type="component" value="Unassembled WGS sequence"/>
</dbReference>
<dbReference type="EMBL" id="BRXW01000912">
    <property type="protein sequence ID" value="GMH79080.1"/>
    <property type="molecule type" value="Genomic_DNA"/>
</dbReference>
<evidence type="ECO:0000313" key="8">
    <source>
        <dbReference type="EMBL" id="GMH79080.1"/>
    </source>
</evidence>
<comment type="similarity">
    <text evidence="1">Belongs to the FtsZ family.</text>
</comment>
<comment type="caution">
    <text evidence="8">The sequence shown here is derived from an EMBL/GenBank/DDBJ whole genome shotgun (WGS) entry which is preliminary data.</text>
</comment>
<dbReference type="GO" id="GO:0003924">
    <property type="term" value="F:GTPase activity"/>
    <property type="evidence" value="ECO:0007669"/>
    <property type="project" value="InterPro"/>
</dbReference>
<evidence type="ECO:0000256" key="4">
    <source>
        <dbReference type="SAM" id="MobiDB-lite"/>
    </source>
</evidence>
<accession>A0A9W7B024</accession>
<keyword evidence="3" id="KW-0342">GTP-binding</keyword>
<dbReference type="GO" id="GO:0032153">
    <property type="term" value="C:cell division site"/>
    <property type="evidence" value="ECO:0007669"/>
    <property type="project" value="TreeGrafter"/>
</dbReference>
<dbReference type="Pfam" id="PF00091">
    <property type="entry name" value="Tubulin"/>
    <property type="match status" value="1"/>
</dbReference>
<keyword evidence="2" id="KW-0547">Nucleotide-binding</keyword>
<feature type="chain" id="PRO_5040864386" description="Plastid division protein FtsZ" evidence="5">
    <location>
        <begin position="19"/>
        <end position="391"/>
    </location>
</feature>
<protein>
    <recommendedName>
        <fullName evidence="10">Plastid division protein FtsZ</fullName>
    </recommendedName>
</protein>
<dbReference type="Pfam" id="PF12327">
    <property type="entry name" value="FtsZ_C"/>
    <property type="match status" value="1"/>
</dbReference>
<dbReference type="NCBIfam" id="TIGR00065">
    <property type="entry name" value="ftsZ"/>
    <property type="match status" value="1"/>
</dbReference>
<dbReference type="InterPro" id="IPR045061">
    <property type="entry name" value="FtsZ/CetZ"/>
</dbReference>
<feature type="domain" description="Tubulin/FtsZ 2-layer sandwich" evidence="7">
    <location>
        <begin position="245"/>
        <end position="351"/>
    </location>
</feature>
<dbReference type="SUPFAM" id="SSF52490">
    <property type="entry name" value="Tubulin nucleotide-binding domain-like"/>
    <property type="match status" value="1"/>
</dbReference>
<dbReference type="SUPFAM" id="SSF55307">
    <property type="entry name" value="Tubulin C-terminal domain-like"/>
    <property type="match status" value="1"/>
</dbReference>
<feature type="region of interest" description="Disordered" evidence="4">
    <location>
        <begin position="357"/>
        <end position="391"/>
    </location>
</feature>
<evidence type="ECO:0000313" key="9">
    <source>
        <dbReference type="Proteomes" id="UP001165122"/>
    </source>
</evidence>
<evidence type="ECO:0000256" key="2">
    <source>
        <dbReference type="ARBA" id="ARBA00022741"/>
    </source>
</evidence>
<dbReference type="InterPro" id="IPR008280">
    <property type="entry name" value="Tub_FtsZ_C"/>
</dbReference>
<dbReference type="PRINTS" id="PR00423">
    <property type="entry name" value="CELLDVISFTSZ"/>
</dbReference>
<dbReference type="SMART" id="SM00864">
    <property type="entry name" value="Tubulin"/>
    <property type="match status" value="1"/>
</dbReference>
<feature type="domain" description="Tubulin/FtsZ GTPase" evidence="6">
    <location>
        <begin position="49"/>
        <end position="243"/>
    </location>
</feature>
<dbReference type="InterPro" id="IPR020805">
    <property type="entry name" value="Cell_div_FtsZ_CS"/>
</dbReference>